<dbReference type="CDD" id="cd00131">
    <property type="entry name" value="PAX"/>
    <property type="match status" value="1"/>
</dbReference>
<dbReference type="GeneID" id="100371646"/>
<feature type="domain" description="Homeobox" evidence="13">
    <location>
        <begin position="196"/>
        <end position="256"/>
    </location>
</feature>
<keyword evidence="4" id="KW-0563">Paired box</keyword>
<dbReference type="PROSITE" id="PS50071">
    <property type="entry name" value="HOMEOBOX_2"/>
    <property type="match status" value="1"/>
</dbReference>
<dbReference type="InterPro" id="IPR017970">
    <property type="entry name" value="Homeobox_CS"/>
</dbReference>
<organism evidence="15 16">
    <name type="scientific">Saccoglossus kowalevskii</name>
    <name type="common">Acorn worm</name>
    <dbReference type="NCBI Taxonomy" id="10224"/>
    <lineage>
        <taxon>Eukaryota</taxon>
        <taxon>Metazoa</taxon>
        <taxon>Hemichordata</taxon>
        <taxon>Enteropneusta</taxon>
        <taxon>Harrimaniidae</taxon>
        <taxon>Saccoglossus</taxon>
    </lineage>
</organism>
<dbReference type="SMART" id="SM00351">
    <property type="entry name" value="PAX"/>
    <property type="match status" value="1"/>
</dbReference>
<keyword evidence="15" id="KW-1185">Reference proteome</keyword>
<comment type="similarity">
    <text evidence="2">Belongs to the paired homeobox family.</text>
</comment>
<dbReference type="PRINTS" id="PR00031">
    <property type="entry name" value="HTHREPRESSR"/>
</dbReference>
<dbReference type="PANTHER" id="PTHR45636">
    <property type="entry name" value="PAIRED BOX PROTEIN PAX-6-RELATED-RELATED"/>
    <property type="match status" value="1"/>
</dbReference>
<keyword evidence="5" id="KW-0805">Transcription regulation</keyword>
<evidence type="ECO:0000256" key="7">
    <source>
        <dbReference type="ARBA" id="ARBA00023155"/>
    </source>
</evidence>
<evidence type="ECO:0000313" key="16">
    <source>
        <dbReference type="RefSeq" id="XP_006823827.1"/>
    </source>
</evidence>
<evidence type="ECO:0000256" key="1">
    <source>
        <dbReference type="ARBA" id="ARBA00004123"/>
    </source>
</evidence>
<evidence type="ECO:0000256" key="6">
    <source>
        <dbReference type="ARBA" id="ARBA00023125"/>
    </source>
</evidence>
<dbReference type="InterPro" id="IPR000047">
    <property type="entry name" value="HTH_motif"/>
</dbReference>
<evidence type="ECO:0000313" key="15">
    <source>
        <dbReference type="Proteomes" id="UP000694865"/>
    </source>
</evidence>
<feature type="region of interest" description="Disordered" evidence="12">
    <location>
        <begin position="160"/>
        <end position="190"/>
    </location>
</feature>
<dbReference type="InterPro" id="IPR043182">
    <property type="entry name" value="PAIRED_DNA-bd_dom"/>
</dbReference>
<evidence type="ECO:0000259" key="14">
    <source>
        <dbReference type="PROSITE" id="PS51057"/>
    </source>
</evidence>
<keyword evidence="6 10" id="KW-0238">DNA-binding</keyword>
<dbReference type="InterPro" id="IPR043565">
    <property type="entry name" value="PAX_fam"/>
</dbReference>
<feature type="DNA-binding region" description="Homeobox" evidence="10">
    <location>
        <begin position="198"/>
        <end position="257"/>
    </location>
</feature>
<evidence type="ECO:0000256" key="8">
    <source>
        <dbReference type="ARBA" id="ARBA00023163"/>
    </source>
</evidence>
<proteinExistence type="inferred from homology"/>
<dbReference type="PROSITE" id="PS00027">
    <property type="entry name" value="HOMEOBOX_1"/>
    <property type="match status" value="1"/>
</dbReference>
<keyword evidence="8" id="KW-0804">Transcription</keyword>
<dbReference type="Gene3D" id="1.10.10.60">
    <property type="entry name" value="Homeodomain-like"/>
    <property type="match status" value="1"/>
</dbReference>
<dbReference type="Gene3D" id="1.10.10.10">
    <property type="entry name" value="Winged helix-like DNA-binding domain superfamily/Winged helix DNA-binding domain"/>
    <property type="match status" value="2"/>
</dbReference>
<evidence type="ECO:0000256" key="10">
    <source>
        <dbReference type="PROSITE-ProRule" id="PRU00108"/>
    </source>
</evidence>
<dbReference type="Proteomes" id="UP000694865">
    <property type="component" value="Unplaced"/>
</dbReference>
<dbReference type="InterPro" id="IPR001523">
    <property type="entry name" value="Paired_dom"/>
</dbReference>
<dbReference type="InterPro" id="IPR001356">
    <property type="entry name" value="HD"/>
</dbReference>
<dbReference type="RefSeq" id="XP_006823827.1">
    <property type="nucleotide sequence ID" value="XM_006823764.1"/>
</dbReference>
<dbReference type="PANTHER" id="PTHR45636:SF49">
    <property type="entry name" value="PAIRED BOX PROTEIN 3 HOMOLOG"/>
    <property type="match status" value="1"/>
</dbReference>
<evidence type="ECO:0000256" key="11">
    <source>
        <dbReference type="RuleBase" id="RU000682"/>
    </source>
</evidence>
<dbReference type="Pfam" id="PF00292">
    <property type="entry name" value="PAX"/>
    <property type="match status" value="1"/>
</dbReference>
<dbReference type="Pfam" id="PF00046">
    <property type="entry name" value="Homeodomain"/>
    <property type="match status" value="1"/>
</dbReference>
<gene>
    <name evidence="16" type="primary">LOC100371646</name>
</gene>
<dbReference type="PRINTS" id="PR00027">
    <property type="entry name" value="PAIREDBOX"/>
</dbReference>
<evidence type="ECO:0000256" key="2">
    <source>
        <dbReference type="ARBA" id="ARBA00005733"/>
    </source>
</evidence>
<feature type="domain" description="Paired" evidence="14">
    <location>
        <begin position="17"/>
        <end position="143"/>
    </location>
</feature>
<name>A0ABM0MUY6_SACKO</name>
<evidence type="ECO:0000256" key="12">
    <source>
        <dbReference type="SAM" id="MobiDB-lite"/>
    </source>
</evidence>
<evidence type="ECO:0000256" key="5">
    <source>
        <dbReference type="ARBA" id="ARBA00023015"/>
    </source>
</evidence>
<reference evidence="16" key="1">
    <citation type="submission" date="2025-08" db="UniProtKB">
        <authorList>
            <consortium name="RefSeq"/>
        </authorList>
    </citation>
    <scope>IDENTIFICATION</scope>
    <source>
        <tissue evidence="16">Testes</tissue>
    </source>
</reference>
<evidence type="ECO:0000256" key="9">
    <source>
        <dbReference type="ARBA" id="ARBA00023242"/>
    </source>
</evidence>
<comment type="subcellular location">
    <subcellularLocation>
        <location evidence="1 10 11">Nucleus</location>
    </subcellularLocation>
</comment>
<accession>A0ABM0MUY6</accession>
<keyword evidence="3" id="KW-0217">Developmental protein</keyword>
<evidence type="ECO:0000256" key="4">
    <source>
        <dbReference type="ARBA" id="ARBA00022724"/>
    </source>
</evidence>
<evidence type="ECO:0000259" key="13">
    <source>
        <dbReference type="PROSITE" id="PS50071"/>
    </source>
</evidence>
<evidence type="ECO:0000256" key="3">
    <source>
        <dbReference type="ARBA" id="ARBA00022473"/>
    </source>
</evidence>
<dbReference type="PROSITE" id="PS00034">
    <property type="entry name" value="PAIRED_1"/>
    <property type="match status" value="1"/>
</dbReference>
<protein>
    <submittedName>
        <fullName evidence="16">Paired box protein Pax-3-B-like</fullName>
    </submittedName>
</protein>
<keyword evidence="7 10" id="KW-0371">Homeobox</keyword>
<dbReference type="CDD" id="cd00086">
    <property type="entry name" value="homeodomain"/>
    <property type="match status" value="1"/>
</dbReference>
<keyword evidence="9 10" id="KW-0539">Nucleus</keyword>
<dbReference type="PROSITE" id="PS51057">
    <property type="entry name" value="PAIRED_2"/>
    <property type="match status" value="1"/>
</dbReference>
<sequence>MIQPGRSFAAPGFPLEGQGRMNQLGGLFINGRPLPNHIRYKIVEMAHQGIRPCQISRTLRVSHGCVSKILCRYQETGSIRPGTIGGSKPKVATVEVEKRIEDYRKDNEGIFSWEIRERLLNEKICDQQNVPSISSISRILRHGNGRHKTNEHEKVCRADGNAERAKNSHSIEGILNKRDEEPDYEPELQPDLPLKHKQRRCRTTFTCEQLEQLEKAFDRTHYPDIYTREELAQRTGLTEARVQVWFSNRRARWRKQASFLPLNGYSPWYPMATTGSVMPVSAGPPCVLPDTMHSFPSQDFSFLPPSHPSRLYQNSFYTQYNPPTFSLPSMPDLSTGSKSVVSGPVHQHVYQGQPEYVQSSLCKNPIVMNRPIIPPVSKSPVCSLPMIVNHPMTPTVTNTPCQPFPSPPWVHTMPAGGQEPYQQVSQFSPKHGLYSSFM</sequence>
<dbReference type="SUPFAM" id="SSF46689">
    <property type="entry name" value="Homeodomain-like"/>
    <property type="match status" value="2"/>
</dbReference>
<dbReference type="InterPro" id="IPR009057">
    <property type="entry name" value="Homeodomain-like_sf"/>
</dbReference>
<dbReference type="InterPro" id="IPR036388">
    <property type="entry name" value="WH-like_DNA-bd_sf"/>
</dbReference>
<dbReference type="SMART" id="SM00389">
    <property type="entry name" value="HOX"/>
    <property type="match status" value="1"/>
</dbReference>